<dbReference type="InterPro" id="IPR029058">
    <property type="entry name" value="AB_hydrolase_fold"/>
</dbReference>
<dbReference type="AlphaFoldDB" id="A0A5J9WG89"/>
<evidence type="ECO:0008006" key="8">
    <source>
        <dbReference type="Google" id="ProtNLM"/>
    </source>
</evidence>
<comment type="caution">
    <text evidence="6">The sequence shown here is derived from an EMBL/GenBank/DDBJ whole genome shotgun (WGS) entry which is preliminary data.</text>
</comment>
<dbReference type="PANTHER" id="PTHR31403">
    <property type="entry name" value="PHOSPHOLIPASE A1-IBETA2, CHLOROPLASTIC"/>
    <property type="match status" value="1"/>
</dbReference>
<dbReference type="Proteomes" id="UP000324897">
    <property type="component" value="Chromosome 5"/>
</dbReference>
<evidence type="ECO:0000256" key="3">
    <source>
        <dbReference type="ARBA" id="ARBA00022963"/>
    </source>
</evidence>
<accession>A0A5J9WG89</accession>
<keyword evidence="4" id="KW-0443">Lipid metabolism</keyword>
<dbReference type="Gramene" id="TVU47061">
    <property type="protein sequence ID" value="TVU47061"/>
    <property type="gene ID" value="EJB05_06639"/>
</dbReference>
<feature type="region of interest" description="Disordered" evidence="5">
    <location>
        <begin position="1"/>
        <end position="30"/>
    </location>
</feature>
<organism evidence="6 7">
    <name type="scientific">Eragrostis curvula</name>
    <name type="common">weeping love grass</name>
    <dbReference type="NCBI Taxonomy" id="38414"/>
    <lineage>
        <taxon>Eukaryota</taxon>
        <taxon>Viridiplantae</taxon>
        <taxon>Streptophyta</taxon>
        <taxon>Embryophyta</taxon>
        <taxon>Tracheophyta</taxon>
        <taxon>Spermatophyta</taxon>
        <taxon>Magnoliopsida</taxon>
        <taxon>Liliopsida</taxon>
        <taxon>Poales</taxon>
        <taxon>Poaceae</taxon>
        <taxon>PACMAD clade</taxon>
        <taxon>Chloridoideae</taxon>
        <taxon>Eragrostideae</taxon>
        <taxon>Eragrostidinae</taxon>
        <taxon>Eragrostis</taxon>
    </lineage>
</organism>
<dbReference type="PANTHER" id="PTHR31403:SF11">
    <property type="entry name" value="OS12G0614500 PROTEIN"/>
    <property type="match status" value="1"/>
</dbReference>
<evidence type="ECO:0000256" key="2">
    <source>
        <dbReference type="ARBA" id="ARBA00022801"/>
    </source>
</evidence>
<dbReference type="GO" id="GO:0016042">
    <property type="term" value="P:lipid catabolic process"/>
    <property type="evidence" value="ECO:0007669"/>
    <property type="project" value="UniProtKB-KW"/>
</dbReference>
<proteinExistence type="inferred from homology"/>
<dbReference type="EMBL" id="RWGY01000004">
    <property type="protein sequence ID" value="TVU47061.1"/>
    <property type="molecule type" value="Genomic_DNA"/>
</dbReference>
<gene>
    <name evidence="6" type="ORF">EJB05_06639</name>
</gene>
<reference evidence="6 7" key="1">
    <citation type="journal article" date="2019" name="Sci. Rep.">
        <title>A high-quality genome of Eragrostis curvula grass provides insights into Poaceae evolution and supports new strategies to enhance forage quality.</title>
        <authorList>
            <person name="Carballo J."/>
            <person name="Santos B.A.C.M."/>
            <person name="Zappacosta D."/>
            <person name="Garbus I."/>
            <person name="Selva J.P."/>
            <person name="Gallo C.A."/>
            <person name="Diaz A."/>
            <person name="Albertini E."/>
            <person name="Caccamo M."/>
            <person name="Echenique V."/>
        </authorList>
    </citation>
    <scope>NUCLEOTIDE SEQUENCE [LARGE SCALE GENOMIC DNA]</scope>
    <source>
        <strain evidence="7">cv. Victoria</strain>
        <tissue evidence="6">Leaf</tissue>
    </source>
</reference>
<sequence>MSSSASYDLKEGRQKTAGHPIVSSESRQPLDPSPIHLHIVLLEKHTEKHELSDAMTSALDMAAFLAALLLVLTLPPTGDVAPVSPTLPTNLSASATPAERRHHVGSDDWSQLLEPLDSDLRAKLLKYGDLVQATYDGFDGRHWSPHCGSCLHGLRRLLPALGLAGHGYRVTTFVYATSDVAVPHWLVRPLHAEAWEGHANWIGYVAVDGAAEARRAGYRRSWSLGGAPSRRASGFWT</sequence>
<keyword evidence="2" id="KW-0378">Hydrolase</keyword>
<evidence type="ECO:0000256" key="4">
    <source>
        <dbReference type="ARBA" id="ARBA00023098"/>
    </source>
</evidence>
<dbReference type="Gene3D" id="3.40.50.1820">
    <property type="entry name" value="alpha/beta hydrolase"/>
    <property type="match status" value="1"/>
</dbReference>
<keyword evidence="7" id="KW-1185">Reference proteome</keyword>
<protein>
    <recommendedName>
        <fullName evidence="8">Phospholipase A1</fullName>
    </recommendedName>
</protein>
<evidence type="ECO:0000256" key="5">
    <source>
        <dbReference type="SAM" id="MobiDB-lite"/>
    </source>
</evidence>
<evidence type="ECO:0000313" key="6">
    <source>
        <dbReference type="EMBL" id="TVU47061.1"/>
    </source>
</evidence>
<comment type="similarity">
    <text evidence="1">Belongs to the AB hydrolase superfamily. Lipase family.</text>
</comment>
<keyword evidence="3" id="KW-0442">Lipid degradation</keyword>
<evidence type="ECO:0000256" key="1">
    <source>
        <dbReference type="ARBA" id="ARBA00010701"/>
    </source>
</evidence>
<name>A0A5J9WG89_9POAL</name>
<feature type="non-terminal residue" evidence="6">
    <location>
        <position position="1"/>
    </location>
</feature>
<dbReference type="GO" id="GO:0004620">
    <property type="term" value="F:phospholipase activity"/>
    <property type="evidence" value="ECO:0007669"/>
    <property type="project" value="TreeGrafter"/>
</dbReference>
<evidence type="ECO:0000313" key="7">
    <source>
        <dbReference type="Proteomes" id="UP000324897"/>
    </source>
</evidence>